<evidence type="ECO:0000256" key="1">
    <source>
        <dbReference type="ARBA" id="ARBA00022603"/>
    </source>
</evidence>
<protein>
    <submittedName>
        <fullName evidence="6">DNA cytosine methyltransferase</fullName>
    </submittedName>
</protein>
<keyword evidence="3" id="KW-0680">Restriction system</keyword>
<reference evidence="7" key="1">
    <citation type="journal article" date="2019" name="Int. J. Syst. Evol. Microbiol.">
        <title>The Global Catalogue of Microorganisms (GCM) 10K type strain sequencing project: providing services to taxonomists for standard genome sequencing and annotation.</title>
        <authorList>
            <consortium name="The Broad Institute Genomics Platform"/>
            <consortium name="The Broad Institute Genome Sequencing Center for Infectious Disease"/>
            <person name="Wu L."/>
            <person name="Ma J."/>
        </authorList>
    </citation>
    <scope>NUCLEOTIDE SEQUENCE [LARGE SCALE GENOMIC DNA]</scope>
    <source>
        <strain evidence="7">CCUG 58760</strain>
    </source>
</reference>
<dbReference type="GO" id="GO:0008168">
    <property type="term" value="F:methyltransferase activity"/>
    <property type="evidence" value="ECO:0007669"/>
    <property type="project" value="UniProtKB-KW"/>
</dbReference>
<sequence>MDGLFTIDMLPVSSTPPSKVRTRAKARRNKPVDRSTEWPLEGSINVVLFAGMGGACQGLEDAGFPVHLAVNHDEIAIAAHKALNPFTKHLQADIYEVDPLEATGGRHVGNLWGSPDCTDHSVAKGGAPRSPRVRSMPWQLCRWVGVLRKRGLGPEVGFLENVREIRGWNHLVAKRDPATGRVLKLDGSVAAPGERVPVWEQQLVRNPRKFGKPKRDSATGRLLVKDGRHMVRVAAEGERVPDSKRVRDRLRTEGRLYRAWKRHMERLGAVYEDRDLCCANYGVPTSRKRLFGVLHFDGRKPEWPEQTHASRKELVRLNEERAAAGQAPLQPHRAAAEIIDWSLDLPSIFDRPKDLAPATQKRIAVGMQRFVLNAKEPFLIHLTHGGRLHDIGDAGPTMTCAHRGEVALVGPALIPTTHSKSPARAHDGGGATPTLTAAVKGGEFAVMGAAIVGAGGRAAQVPPMDPAKPLNASTTKEDRCIVAAHVTTFRNGAVGHGMDESTRTFTAQHSDHHPGGAPSFGLVAASLVGIAHGDDSRSGSRVYDAEDAMRTATGSNDQAVMAAHLLRYHGERREGEARGVVPEDSLPTNTTENRFGIVGATLAPSIMTNNTNNVGAAVDEAVPALTTGNRDFVVAAHLTKFQENSPGQSADAPTDTMMAGAARFGVVGAFLEQHNTRDVGRPADDPLAAQTAKEHSAVIGAALVQTGYGERDGQAPRALDVEDAIGTQVAGAAKHAVVGAWMVQHNNHTKPNGESDVHNGHSVSNPVSAMTTTVSHQQVAGAYLVHQRGTGVPQDAGAPISAQTSGGDRGGSHHQVTAAYLSEYYGTGGQHQPVDAPLNALPTVDRFAVHGADVTAPPLPPEKLARARQVAAFLRAHGVWDDREFVTFGPWIVVDIGMRMLRPREAAAAHELRMPDLITVYKRDRKGNIVIGPDGKPEMVTRPLTKTEAMRLVGNSVPKRMAMLLAQANAVHALHAPSRQMQAAE</sequence>
<evidence type="ECO:0000256" key="3">
    <source>
        <dbReference type="ARBA" id="ARBA00022747"/>
    </source>
</evidence>
<dbReference type="GO" id="GO:0032259">
    <property type="term" value="P:methylation"/>
    <property type="evidence" value="ECO:0007669"/>
    <property type="project" value="UniProtKB-KW"/>
</dbReference>
<name>A0ABW0GBL6_9PROT</name>
<dbReference type="Proteomes" id="UP001596166">
    <property type="component" value="Unassembled WGS sequence"/>
</dbReference>
<dbReference type="RefSeq" id="WP_376997912.1">
    <property type="nucleotide sequence ID" value="NZ_JBHSLC010000081.1"/>
</dbReference>
<keyword evidence="1 6" id="KW-0489">Methyltransferase</keyword>
<comment type="catalytic activity">
    <reaction evidence="4">
        <text>a 2'-deoxycytidine in DNA + S-adenosyl-L-methionine = a 5-methyl-2'-deoxycytidine in DNA + S-adenosyl-L-homocysteine + H(+)</text>
        <dbReference type="Rhea" id="RHEA:13681"/>
        <dbReference type="Rhea" id="RHEA-COMP:11369"/>
        <dbReference type="Rhea" id="RHEA-COMP:11370"/>
        <dbReference type="ChEBI" id="CHEBI:15378"/>
        <dbReference type="ChEBI" id="CHEBI:57856"/>
        <dbReference type="ChEBI" id="CHEBI:59789"/>
        <dbReference type="ChEBI" id="CHEBI:85452"/>
        <dbReference type="ChEBI" id="CHEBI:85454"/>
        <dbReference type="EC" id="2.1.1.37"/>
    </reaction>
</comment>
<keyword evidence="7" id="KW-1185">Reference proteome</keyword>
<dbReference type="InterPro" id="IPR029063">
    <property type="entry name" value="SAM-dependent_MTases_sf"/>
</dbReference>
<gene>
    <name evidence="6" type="ORF">ACFPMG_24760</name>
</gene>
<feature type="compositionally biased region" description="Basic residues" evidence="5">
    <location>
        <begin position="20"/>
        <end position="29"/>
    </location>
</feature>
<feature type="region of interest" description="Disordered" evidence="5">
    <location>
        <begin position="15"/>
        <end position="36"/>
    </location>
</feature>
<dbReference type="EMBL" id="JBHSLC010000081">
    <property type="protein sequence ID" value="MFC5358204.1"/>
    <property type="molecule type" value="Genomic_DNA"/>
</dbReference>
<accession>A0ABW0GBL6</accession>
<evidence type="ECO:0000256" key="2">
    <source>
        <dbReference type="ARBA" id="ARBA00022679"/>
    </source>
</evidence>
<keyword evidence="2" id="KW-0808">Transferase</keyword>
<evidence type="ECO:0000313" key="7">
    <source>
        <dbReference type="Proteomes" id="UP001596166"/>
    </source>
</evidence>
<evidence type="ECO:0000256" key="5">
    <source>
        <dbReference type="SAM" id="MobiDB-lite"/>
    </source>
</evidence>
<evidence type="ECO:0000256" key="4">
    <source>
        <dbReference type="ARBA" id="ARBA00047422"/>
    </source>
</evidence>
<evidence type="ECO:0000313" key="6">
    <source>
        <dbReference type="EMBL" id="MFC5358204.1"/>
    </source>
</evidence>
<organism evidence="6 7">
    <name type="scientific">Azospirillum himalayense</name>
    <dbReference type="NCBI Taxonomy" id="654847"/>
    <lineage>
        <taxon>Bacteria</taxon>
        <taxon>Pseudomonadati</taxon>
        <taxon>Pseudomonadota</taxon>
        <taxon>Alphaproteobacteria</taxon>
        <taxon>Rhodospirillales</taxon>
        <taxon>Azospirillaceae</taxon>
        <taxon>Azospirillum</taxon>
    </lineage>
</organism>
<dbReference type="SUPFAM" id="SSF53335">
    <property type="entry name" value="S-adenosyl-L-methionine-dependent methyltransferases"/>
    <property type="match status" value="1"/>
</dbReference>
<proteinExistence type="predicted"/>
<dbReference type="InterPro" id="IPR001525">
    <property type="entry name" value="C5_MeTfrase"/>
</dbReference>
<dbReference type="Pfam" id="PF00145">
    <property type="entry name" value="DNA_methylase"/>
    <property type="match status" value="1"/>
</dbReference>
<comment type="caution">
    <text evidence="6">The sequence shown here is derived from an EMBL/GenBank/DDBJ whole genome shotgun (WGS) entry which is preliminary data.</text>
</comment>
<dbReference type="Gene3D" id="3.40.50.150">
    <property type="entry name" value="Vaccinia Virus protein VP39"/>
    <property type="match status" value="1"/>
</dbReference>